<feature type="coiled-coil region" evidence="8">
    <location>
        <begin position="38"/>
        <end position="65"/>
    </location>
</feature>
<organism evidence="12 13">
    <name type="scientific">Zygosaccharomyces rouxii</name>
    <dbReference type="NCBI Taxonomy" id="4956"/>
    <lineage>
        <taxon>Eukaryota</taxon>
        <taxon>Fungi</taxon>
        <taxon>Dikarya</taxon>
        <taxon>Ascomycota</taxon>
        <taxon>Saccharomycotina</taxon>
        <taxon>Saccharomycetes</taxon>
        <taxon>Saccharomycetales</taxon>
        <taxon>Saccharomycetaceae</taxon>
        <taxon>Zygosaccharomyces</taxon>
    </lineage>
</organism>
<dbReference type="InterPro" id="IPR001763">
    <property type="entry name" value="Rhodanese-like_dom"/>
</dbReference>
<dbReference type="Pfam" id="PF00443">
    <property type="entry name" value="UCH"/>
    <property type="match status" value="1"/>
</dbReference>
<dbReference type="InterPro" id="IPR001394">
    <property type="entry name" value="Peptidase_C19_UCH"/>
</dbReference>
<protein>
    <recommendedName>
        <fullName evidence="7">Ubiquitin carboxyl-terminal hydrolase</fullName>
        <ecNumber evidence="7">3.4.19.12</ecNumber>
    </recommendedName>
</protein>
<accession>A0A1Q3A548</accession>
<feature type="domain" description="Rhodanese" evidence="10">
    <location>
        <begin position="166"/>
        <end position="210"/>
    </location>
</feature>
<dbReference type="GO" id="GO:0016579">
    <property type="term" value="P:protein deubiquitination"/>
    <property type="evidence" value="ECO:0007669"/>
    <property type="project" value="InterPro"/>
</dbReference>
<feature type="compositionally biased region" description="Polar residues" evidence="9">
    <location>
        <begin position="495"/>
        <end position="505"/>
    </location>
</feature>
<dbReference type="EMBL" id="BDGX01000030">
    <property type="protein sequence ID" value="GAV50855.1"/>
    <property type="molecule type" value="Genomic_DNA"/>
</dbReference>
<keyword evidence="8" id="KW-0175">Coiled coil</keyword>
<feature type="compositionally biased region" description="Polar residues" evidence="9">
    <location>
        <begin position="430"/>
        <end position="442"/>
    </location>
</feature>
<evidence type="ECO:0000256" key="5">
    <source>
        <dbReference type="ARBA" id="ARBA00022801"/>
    </source>
</evidence>
<comment type="caution">
    <text evidence="12">The sequence shown here is derived from an EMBL/GenBank/DDBJ whole genome shotgun (WGS) entry which is preliminary data.</text>
</comment>
<proteinExistence type="inferred from homology"/>
<dbReference type="GO" id="GO:0004843">
    <property type="term" value="F:cysteine-type deubiquitinase activity"/>
    <property type="evidence" value="ECO:0007669"/>
    <property type="project" value="UniProtKB-UniRule"/>
</dbReference>
<dbReference type="InterPro" id="IPR028889">
    <property type="entry name" value="USP"/>
</dbReference>
<evidence type="ECO:0000313" key="13">
    <source>
        <dbReference type="Proteomes" id="UP000187013"/>
    </source>
</evidence>
<dbReference type="Gene3D" id="3.90.70.10">
    <property type="entry name" value="Cysteine proteinases"/>
    <property type="match status" value="1"/>
</dbReference>
<name>A0A1Q3A548_ZYGRO</name>
<dbReference type="FunFam" id="3.90.70.10:FF:000115">
    <property type="entry name" value="DOA4p Ubiquitin hydrolase"/>
    <property type="match status" value="1"/>
</dbReference>
<dbReference type="PROSITE" id="PS00972">
    <property type="entry name" value="USP_1"/>
    <property type="match status" value="1"/>
</dbReference>
<comment type="similarity">
    <text evidence="2 7">Belongs to the peptidase C19 family.</text>
</comment>
<evidence type="ECO:0000313" key="12">
    <source>
        <dbReference type="EMBL" id="GAV50855.1"/>
    </source>
</evidence>
<feature type="domain" description="USP" evidence="11">
    <location>
        <begin position="515"/>
        <end position="874"/>
    </location>
</feature>
<comment type="catalytic activity">
    <reaction evidence="1 7">
        <text>Thiol-dependent hydrolysis of ester, thioester, amide, peptide and isopeptide bonds formed by the C-terminal Gly of ubiquitin (a 76-residue protein attached to proteins as an intracellular targeting signal).</text>
        <dbReference type="EC" id="3.4.19.12"/>
    </reaction>
</comment>
<keyword evidence="3 7" id="KW-0645">Protease</keyword>
<sequence>MSSSKLRCKSISKLSNVAEQFMIQDSRCGPGARVMTLLQVCLDTLEAYKDEYKKLKRNDEVSQEQIYHIYESAYVYYKIVHSLVLNRIPNLNEFHQVKRRSNTSDKKLMEIYNMLVKSLLYDEKISGVKTFIKEHSSDIDEISSDKELKTGGFISAKELEFLLKSDDRNILLVDVRQRSEFEETHIKASNVICIEPISFKSSYTDLELEKKSMITSPNVEIDIFKRRNEFTFVILYTDGNKENGHHNFYIQQEMVLLDLLINRSFAKPLHKDVKILVLEAGISSWKFHGGSCSSSENFQGNQDSGAIYINGNTSGLKLQQLPKLTPNISSSMHSSMKDMMRSTSQDPSNAGFNLPIQQRPPGSANLINPSPSVSPSQLPLGSPPLSHHPDMKFAKYPTTPQLADKDNANDSNGTANGTANGGSSAGNGLPTFTNVSPINSRAVTPARRTIASPNPPSILVGSSATNGTSANTNTNQPLSKTPTQPLPTLPQLPTRSSNSQSSLTQTKQYDLDFTVGLENMGNSCYINCIIQCLLGTHELTNIFLNNSYERHINLNSKLGSKGVLAKHFARLIHQMHQSAAFKKSDKNKAVRPYEFKMACGSINSLFRESGQQDSQEFCQFLLDGLHEDLNQCGGNPPLKELSEEAEKMRERLSMRIASSIEWERYLTRDFSVIVDLFQGQYASQLRCKVCNHTSTTYQPFSILAAPVPHAKSCYLLDCFKEFTKLEQLEKDEEWLCPYCKKKQPSTKKLTITRLPRNLIIHLKRFDNMLNKNNVLVNYPFFLDLTPFWANDFDGRLPPGVTDELPSRGQVAPFKYKLYAVASHSGSLYGGHYTAYVDKGLNKGWYYFDDTGYRPMRTPTECITSNAYVLFYHRVYGV</sequence>
<dbReference type="InterPro" id="IPR018200">
    <property type="entry name" value="USP_CS"/>
</dbReference>
<feature type="compositionally biased region" description="Low complexity" evidence="9">
    <location>
        <begin position="409"/>
        <end position="418"/>
    </location>
</feature>
<evidence type="ECO:0000256" key="3">
    <source>
        <dbReference type="ARBA" id="ARBA00022670"/>
    </source>
</evidence>
<keyword evidence="6 7" id="KW-0788">Thiol protease</keyword>
<dbReference type="InterPro" id="IPR036873">
    <property type="entry name" value="Rhodanese-like_dom_sf"/>
</dbReference>
<keyword evidence="4 7" id="KW-0833">Ubl conjugation pathway</keyword>
<evidence type="ECO:0000256" key="4">
    <source>
        <dbReference type="ARBA" id="ARBA00022786"/>
    </source>
</evidence>
<dbReference type="Proteomes" id="UP000187013">
    <property type="component" value="Unassembled WGS sequence"/>
</dbReference>
<feature type="compositionally biased region" description="Low complexity" evidence="9">
    <location>
        <begin position="461"/>
        <end position="483"/>
    </location>
</feature>
<dbReference type="GO" id="GO:0006508">
    <property type="term" value="P:proteolysis"/>
    <property type="evidence" value="ECO:0007669"/>
    <property type="project" value="UniProtKB-KW"/>
</dbReference>
<dbReference type="AlphaFoldDB" id="A0A1Q3A548"/>
<dbReference type="PROSITE" id="PS50235">
    <property type="entry name" value="USP_3"/>
    <property type="match status" value="1"/>
</dbReference>
<evidence type="ECO:0000259" key="11">
    <source>
        <dbReference type="PROSITE" id="PS50235"/>
    </source>
</evidence>
<dbReference type="PROSITE" id="PS50206">
    <property type="entry name" value="RHODANESE_3"/>
    <property type="match status" value="1"/>
</dbReference>
<dbReference type="EC" id="3.4.19.12" evidence="7"/>
<feature type="compositionally biased region" description="Low complexity" evidence="9">
    <location>
        <begin position="369"/>
        <end position="385"/>
    </location>
</feature>
<dbReference type="InterPro" id="IPR038765">
    <property type="entry name" value="Papain-like_cys_pep_sf"/>
</dbReference>
<dbReference type="PANTHER" id="PTHR21646:SF95">
    <property type="entry name" value="UBIQUITIN CARBOXYL-TERMINAL HYDROLASE 4-RELATED"/>
    <property type="match status" value="1"/>
</dbReference>
<evidence type="ECO:0000256" key="6">
    <source>
        <dbReference type="ARBA" id="ARBA00022807"/>
    </source>
</evidence>
<dbReference type="SMART" id="SM00450">
    <property type="entry name" value="RHOD"/>
    <property type="match status" value="1"/>
</dbReference>
<evidence type="ECO:0000256" key="7">
    <source>
        <dbReference type="RuleBase" id="RU366025"/>
    </source>
</evidence>
<dbReference type="CDD" id="cd02674">
    <property type="entry name" value="Peptidase_C19R"/>
    <property type="match status" value="1"/>
</dbReference>
<dbReference type="OrthoDB" id="292964at2759"/>
<gene>
    <name evidence="12" type="ORF">ZYGR_0AD00380</name>
</gene>
<evidence type="ECO:0000256" key="8">
    <source>
        <dbReference type="SAM" id="Coils"/>
    </source>
</evidence>
<dbReference type="InterPro" id="IPR050185">
    <property type="entry name" value="Ub_carboxyl-term_hydrolase"/>
</dbReference>
<feature type="region of interest" description="Disordered" evidence="9">
    <location>
        <begin position="329"/>
        <end position="505"/>
    </location>
</feature>
<evidence type="ECO:0000256" key="1">
    <source>
        <dbReference type="ARBA" id="ARBA00000707"/>
    </source>
</evidence>
<dbReference type="Gene3D" id="3.40.250.10">
    <property type="entry name" value="Rhodanese-like domain"/>
    <property type="match status" value="1"/>
</dbReference>
<evidence type="ECO:0000259" key="10">
    <source>
        <dbReference type="PROSITE" id="PS50206"/>
    </source>
</evidence>
<keyword evidence="5 7" id="KW-0378">Hydrolase</keyword>
<reference evidence="12 13" key="1">
    <citation type="submission" date="2016-08" db="EMBL/GenBank/DDBJ databases">
        <title>Draft genome sequence of allopolyploid Zygosaccharomyces rouxii.</title>
        <authorList>
            <person name="Watanabe J."/>
            <person name="Uehara K."/>
            <person name="Mogi Y."/>
            <person name="Tsukioka Y."/>
        </authorList>
    </citation>
    <scope>NUCLEOTIDE SEQUENCE [LARGE SCALE GENOMIC DNA]</scope>
    <source>
        <strain evidence="12 13">NBRC 110957</strain>
    </source>
</reference>
<evidence type="ECO:0000256" key="2">
    <source>
        <dbReference type="ARBA" id="ARBA00009085"/>
    </source>
</evidence>
<dbReference type="PROSITE" id="PS00973">
    <property type="entry name" value="USP_2"/>
    <property type="match status" value="1"/>
</dbReference>
<dbReference type="SUPFAM" id="SSF52821">
    <property type="entry name" value="Rhodanese/Cell cycle control phosphatase"/>
    <property type="match status" value="1"/>
</dbReference>
<dbReference type="SUPFAM" id="SSF54001">
    <property type="entry name" value="Cysteine proteinases"/>
    <property type="match status" value="1"/>
</dbReference>
<dbReference type="eggNOG" id="KOG1868">
    <property type="taxonomic scope" value="Eukaryota"/>
</dbReference>
<dbReference type="Pfam" id="PF00581">
    <property type="entry name" value="Rhodanese"/>
    <property type="match status" value="1"/>
</dbReference>
<dbReference type="PANTHER" id="PTHR21646">
    <property type="entry name" value="UBIQUITIN CARBOXYL-TERMINAL HYDROLASE"/>
    <property type="match status" value="1"/>
</dbReference>
<evidence type="ECO:0000256" key="9">
    <source>
        <dbReference type="SAM" id="MobiDB-lite"/>
    </source>
</evidence>